<keyword evidence="2" id="KW-1185">Reference proteome</keyword>
<reference evidence="1" key="1">
    <citation type="submission" date="2021-02" db="EMBL/GenBank/DDBJ databases">
        <authorList>
            <person name="Nowell W R."/>
        </authorList>
    </citation>
    <scope>NUCLEOTIDE SEQUENCE</scope>
    <source>
        <strain evidence="1">Ploen Becks lab</strain>
    </source>
</reference>
<proteinExistence type="predicted"/>
<sequence length="91" mass="10907">MNSELTKFNKSDYYDNLINTIDTHSEKILNEKAFSDDEKSRINDERLLIISKIKEIQKDNLKCLDQSLFFFFVPNKFNELKGYLNQYVLEF</sequence>
<dbReference type="Proteomes" id="UP000663879">
    <property type="component" value="Unassembled WGS sequence"/>
</dbReference>
<organism evidence="1 2">
    <name type="scientific">Brachionus calyciflorus</name>
    <dbReference type="NCBI Taxonomy" id="104777"/>
    <lineage>
        <taxon>Eukaryota</taxon>
        <taxon>Metazoa</taxon>
        <taxon>Spiralia</taxon>
        <taxon>Gnathifera</taxon>
        <taxon>Rotifera</taxon>
        <taxon>Eurotatoria</taxon>
        <taxon>Monogononta</taxon>
        <taxon>Pseudotrocha</taxon>
        <taxon>Ploima</taxon>
        <taxon>Brachionidae</taxon>
        <taxon>Brachionus</taxon>
    </lineage>
</organism>
<evidence type="ECO:0000313" key="2">
    <source>
        <dbReference type="Proteomes" id="UP000663879"/>
    </source>
</evidence>
<dbReference type="EMBL" id="CAJNOC010011737">
    <property type="protein sequence ID" value="CAF1149914.1"/>
    <property type="molecule type" value="Genomic_DNA"/>
</dbReference>
<protein>
    <submittedName>
        <fullName evidence="1">Uncharacterized protein</fullName>
    </submittedName>
</protein>
<evidence type="ECO:0000313" key="1">
    <source>
        <dbReference type="EMBL" id="CAF1149914.1"/>
    </source>
</evidence>
<dbReference type="AlphaFoldDB" id="A0A814SLR4"/>
<gene>
    <name evidence="1" type="ORF">OXX778_LOCUS23247</name>
</gene>
<name>A0A814SLR4_9BILA</name>
<accession>A0A814SLR4</accession>
<comment type="caution">
    <text evidence="1">The sequence shown here is derived from an EMBL/GenBank/DDBJ whole genome shotgun (WGS) entry which is preliminary data.</text>
</comment>